<keyword evidence="1 2" id="KW-0533">Nickel</keyword>
<evidence type="ECO:0000256" key="2">
    <source>
        <dbReference type="HAMAP-Rule" id="MF_01074"/>
    </source>
</evidence>
<evidence type="ECO:0000256" key="3">
    <source>
        <dbReference type="SAM" id="MobiDB-lite"/>
    </source>
</evidence>
<dbReference type="PANTHER" id="PTHR36566">
    <property type="entry name" value="NICKEL INSERTION PROTEIN-RELATED"/>
    <property type="match status" value="1"/>
</dbReference>
<name>E3J3J6_PSEI1</name>
<sequence>MSGPAPAAAGRVGWLDLSCGVSGDMLLGALVDAGVPLAVPAAAIDTLGLPIRLEARQVRRSGLAATKVDVIAPDGGHSRTWADIRELLAAAPLADATRDLATATFAALAAAEARVHGIDPAEVHFHEVGALDAIADIVGVSAGFAHLALAGLVATPIALGGGRARTAHGVLPIPGPAVLELLRAAGAPALGGPVAVELCTPTGAALVVTVASGFGDLPAVRVTAVGCGAGTRDLPGRPNLVRLVVGDALDATAVPPPVPRPQHAAHDHLAHDHQLAHDRQLAHDHAGHRHAEAEPHRHDPRPDRATGDANAQGAGQPTAVAGIDVADGVAVTAELVLEANVDDLDPRVWPSVLAALLAAGAADAWLTPILMKKGRPAHTLRALVAPGRLPAVRAAIFRHTSTLGLREIPVRKHALARSMRAVEVAGHPVRVKVSPGPDRAFDQPAGPVPVAQPEWEDVALVAEKLGWPAREVLAAACALAYAGQWSDLPPTADGPDDHQHGTEPAGQGTGDQGVDPGHAP</sequence>
<organism evidence="4 5">
    <name type="scientific">Pseudofrankia inefficax (strain DSM 45817 / CECT 9037 / DDB 130130 / EuI1c)</name>
    <name type="common">Frankia inefficax</name>
    <dbReference type="NCBI Taxonomy" id="298654"/>
    <lineage>
        <taxon>Bacteria</taxon>
        <taxon>Bacillati</taxon>
        <taxon>Actinomycetota</taxon>
        <taxon>Actinomycetes</taxon>
        <taxon>Frankiales</taxon>
        <taxon>Frankiaceae</taxon>
        <taxon>Pseudofrankia</taxon>
    </lineage>
</organism>
<dbReference type="STRING" id="298654.FraEuI1c_0110"/>
<evidence type="ECO:0000256" key="1">
    <source>
        <dbReference type="ARBA" id="ARBA00022596"/>
    </source>
</evidence>
<dbReference type="Gene3D" id="3.30.70.1380">
    <property type="entry name" value="Transcriptional regulatory protein pf0864 domain like"/>
    <property type="match status" value="1"/>
</dbReference>
<feature type="compositionally biased region" description="Basic and acidic residues" evidence="3">
    <location>
        <begin position="264"/>
        <end position="306"/>
    </location>
</feature>
<comment type="catalytic activity">
    <reaction evidence="2">
        <text>Ni(II)-pyridinium-3,5-bisthiocarboxylate mononucleotide = pyridinium-3,5-bisthiocarboxylate mononucleotide + Ni(2+)</text>
        <dbReference type="Rhea" id="RHEA:54784"/>
        <dbReference type="ChEBI" id="CHEBI:49786"/>
        <dbReference type="ChEBI" id="CHEBI:137372"/>
        <dbReference type="ChEBI" id="CHEBI:137373"/>
        <dbReference type="EC" id="4.99.1.12"/>
    </reaction>
</comment>
<dbReference type="Proteomes" id="UP000002484">
    <property type="component" value="Chromosome"/>
</dbReference>
<dbReference type="GO" id="GO:0016829">
    <property type="term" value="F:lyase activity"/>
    <property type="evidence" value="ECO:0007669"/>
    <property type="project" value="UniProtKB-UniRule"/>
</dbReference>
<dbReference type="Pfam" id="PF01969">
    <property type="entry name" value="Ni_insertion"/>
    <property type="match status" value="1"/>
</dbReference>
<dbReference type="eggNOG" id="COG1641">
    <property type="taxonomic scope" value="Bacteria"/>
</dbReference>
<dbReference type="HAMAP" id="MF_01074">
    <property type="entry name" value="LarC"/>
    <property type="match status" value="1"/>
</dbReference>
<reference evidence="4 5" key="1">
    <citation type="submission" date="2010-10" db="EMBL/GenBank/DDBJ databases">
        <title>Complete sequence of Frankia sp. EuI1c.</title>
        <authorList>
            <consortium name="US DOE Joint Genome Institute"/>
            <person name="Lucas S."/>
            <person name="Copeland A."/>
            <person name="Lapidus A."/>
            <person name="Cheng J.-F."/>
            <person name="Bruce D."/>
            <person name="Goodwin L."/>
            <person name="Pitluck S."/>
            <person name="Chertkov O."/>
            <person name="Detter J.C."/>
            <person name="Han C."/>
            <person name="Tapia R."/>
            <person name="Land M."/>
            <person name="Hauser L."/>
            <person name="Jeffries C."/>
            <person name="Kyrpides N."/>
            <person name="Ivanova N."/>
            <person name="Mikhailova N."/>
            <person name="Beauchemin N."/>
            <person name="Sen A."/>
            <person name="Sur S.A."/>
            <person name="Gtari M."/>
            <person name="Wall L."/>
            <person name="Tisa L."/>
            <person name="Woyke T."/>
        </authorList>
    </citation>
    <scope>NUCLEOTIDE SEQUENCE [LARGE SCALE GENOMIC DNA]</scope>
    <source>
        <strain evidence="5">DSM 45817 / CECT 9037 / EuI1c</strain>
    </source>
</reference>
<feature type="region of interest" description="Disordered" evidence="3">
    <location>
        <begin position="486"/>
        <end position="520"/>
    </location>
</feature>
<keyword evidence="5" id="KW-1185">Reference proteome</keyword>
<protein>
    <recommendedName>
        <fullName evidence="2">Pyridinium-3,5-bisthiocarboxylic acid mononucleotide nickel insertion protein</fullName>
        <shortName evidence="2">P2TMN nickel insertion protein</shortName>
        <ecNumber evidence="2">4.99.1.12</ecNumber>
    </recommendedName>
    <alternativeName>
        <fullName evidence="2">Nickel-pincer cofactor biosynthesis protein LarC</fullName>
    </alternativeName>
</protein>
<keyword evidence="2" id="KW-0456">Lyase</keyword>
<dbReference type="KEGG" id="fri:FraEuI1c_0110"/>
<dbReference type="HOGENOM" id="CLU_028523_2_1_11"/>
<dbReference type="GO" id="GO:0016151">
    <property type="term" value="F:nickel cation binding"/>
    <property type="evidence" value="ECO:0007669"/>
    <property type="project" value="UniProtKB-UniRule"/>
</dbReference>
<dbReference type="PANTHER" id="PTHR36566:SF1">
    <property type="entry name" value="PYRIDINIUM-3,5-BISTHIOCARBOXYLIC ACID MONONUCLEOTIDE NICKEL INSERTION PROTEIN"/>
    <property type="match status" value="1"/>
</dbReference>
<dbReference type="EC" id="4.99.1.12" evidence="2"/>
<evidence type="ECO:0000313" key="5">
    <source>
        <dbReference type="Proteomes" id="UP000002484"/>
    </source>
</evidence>
<comment type="function">
    <text evidence="2">Involved in the biosynthesis of a nickel-pincer cofactor ((SCS)Ni(II) pincer complex). Binds Ni(2+), and functions in nickel delivery to pyridinium-3,5-bisthiocarboxylic acid mononucleotide (P2TMN), to form the mature cofactor. Is thus probably required for the activation of nickel-pincer cofactor-dependent enzymes.</text>
</comment>
<evidence type="ECO:0000313" key="4">
    <source>
        <dbReference type="EMBL" id="ADP78198.1"/>
    </source>
</evidence>
<dbReference type="GO" id="GO:0051604">
    <property type="term" value="P:protein maturation"/>
    <property type="evidence" value="ECO:0007669"/>
    <property type="project" value="UniProtKB-UniRule"/>
</dbReference>
<dbReference type="InterPro" id="IPR002822">
    <property type="entry name" value="Ni_insertion"/>
</dbReference>
<dbReference type="AlphaFoldDB" id="E3J3J6"/>
<dbReference type="RefSeq" id="WP_013421321.1">
    <property type="nucleotide sequence ID" value="NC_014666.1"/>
</dbReference>
<feature type="region of interest" description="Disordered" evidence="3">
    <location>
        <begin position="252"/>
        <end position="315"/>
    </location>
</feature>
<dbReference type="InParanoid" id="E3J3J6"/>
<comment type="similarity">
    <text evidence="2">Belongs to the LarC family.</text>
</comment>
<gene>
    <name evidence="2" type="primary">larC</name>
    <name evidence="4" type="ordered locus">FraEuI1c_0110</name>
</gene>
<dbReference type="EMBL" id="CP002299">
    <property type="protein sequence ID" value="ADP78198.1"/>
    <property type="molecule type" value="Genomic_DNA"/>
</dbReference>
<accession>E3J3J6</accession>
<proteinExistence type="inferred from homology"/>